<dbReference type="PANTHER" id="PTHR47691:SF3">
    <property type="entry name" value="HTH-TYPE TRANSCRIPTIONAL REGULATOR RV0890C-RELATED"/>
    <property type="match status" value="1"/>
</dbReference>
<dbReference type="InterPro" id="IPR027417">
    <property type="entry name" value="P-loop_NTPase"/>
</dbReference>
<comment type="caution">
    <text evidence="4">The sequence shown here is derived from an EMBL/GenBank/DDBJ whole genome shotgun (WGS) entry which is preliminary data.</text>
</comment>
<dbReference type="EMBL" id="BSDI01000042">
    <property type="protein sequence ID" value="GLI01288.1"/>
    <property type="molecule type" value="Genomic_DNA"/>
</dbReference>
<dbReference type="InterPro" id="IPR002182">
    <property type="entry name" value="NB-ARC"/>
</dbReference>
<dbReference type="Pfam" id="PF00931">
    <property type="entry name" value="NB-ARC"/>
    <property type="match status" value="1"/>
</dbReference>
<dbReference type="Gene3D" id="1.25.40.10">
    <property type="entry name" value="Tetratricopeptide repeat domain"/>
    <property type="match status" value="1"/>
</dbReference>
<dbReference type="RefSeq" id="WP_281902195.1">
    <property type="nucleotide sequence ID" value="NZ_BSDI01000042.1"/>
</dbReference>
<feature type="repeat" description="TPR" evidence="1">
    <location>
        <begin position="697"/>
        <end position="730"/>
    </location>
</feature>
<accession>A0ABQ5R4L1</accession>
<dbReference type="Gene3D" id="3.40.50.300">
    <property type="entry name" value="P-loop containing nucleotide triphosphate hydrolases"/>
    <property type="match status" value="1"/>
</dbReference>
<dbReference type="PROSITE" id="PS50005">
    <property type="entry name" value="TPR"/>
    <property type="match status" value="1"/>
</dbReference>
<dbReference type="InterPro" id="IPR011990">
    <property type="entry name" value="TPR-like_helical_dom_sf"/>
</dbReference>
<dbReference type="Pfam" id="PF13424">
    <property type="entry name" value="TPR_12"/>
    <property type="match status" value="2"/>
</dbReference>
<dbReference type="SMART" id="SM00028">
    <property type="entry name" value="TPR"/>
    <property type="match status" value="5"/>
</dbReference>
<dbReference type="InterPro" id="IPR019734">
    <property type="entry name" value="TPR_rpt"/>
</dbReference>
<dbReference type="PROSITE" id="PS50293">
    <property type="entry name" value="TPR_REGION"/>
    <property type="match status" value="1"/>
</dbReference>
<organism evidence="4 5">
    <name type="scientific">Phytohabitans aurantiacus</name>
    <dbReference type="NCBI Taxonomy" id="3016789"/>
    <lineage>
        <taxon>Bacteria</taxon>
        <taxon>Bacillati</taxon>
        <taxon>Actinomycetota</taxon>
        <taxon>Actinomycetes</taxon>
        <taxon>Micromonosporales</taxon>
        <taxon>Micromonosporaceae</taxon>
    </lineage>
</organism>
<evidence type="ECO:0000313" key="4">
    <source>
        <dbReference type="EMBL" id="GLI01288.1"/>
    </source>
</evidence>
<dbReference type="PRINTS" id="PR00364">
    <property type="entry name" value="DISEASERSIST"/>
</dbReference>
<proteinExistence type="predicted"/>
<sequence>MTTDVPRYLLQQLCADLRLLWKQAGGPSLRTLSEQVGRSKSQVGNILSGQVRRPPEWEVVQGLVESFVDYARGRGRLGRLSLAIGVEEYWRPRYAMVEHAFGHASRGGRAAASPPVQASDRAAPSVTPRQLPARIRHFAGRTVELAVLTDLVKATEETGAVISAIHGTAGVGKTTLAVFWAHQVADQFPDGQLYVNLRGFDPAGTRLEPAAVLHGFLLALGVPAAQIPAEADERTALYRSLLATRQVLVLLDNAADAAQVRPLLPGSPGCAVLLTSRNRLTGLVAVDGAHPVQLAVMSTEEATEMLAARLGPDQVAAHADAVDQIVDRCGGLPLGLAVAAARAVADEVPLPRLAAELTRPLDALAAGDVAADVRTVLSWSYRMLPQGAARMFRLLGVHPGPDIGLAAAASLAAVPVAAAEAMLRELTRANLLAEHRPDRFACHDLLRAYAVELADGTSGADGAFARVLDHYTRTAHNATTLLDPLRHPVEPPPPVPSARPEPLADLTAAQTWYTAEYPVLTATIEAAWAHGFTAHACHLAWTVGWFRRLRGHWHDWLAGLLTALTAAGQLDDREWLARIHHDLIGVYARLDRYNDSRDHARQALDLYGEMGDLAGQASCHRSLCMTFEREGRPRDALEHATRSRDLLRGTNDQAKLAYAYNSVGWYHALLGEFDAALTDCQEAIRLLRLTGDRHREASTWDSLGYVYHHLGQHDQALDSYRLALELLREFGDQFFEADTLDHLGDTHQAMGDTDAAHQAWQAAVTILDELEHPRAAEIRAKAVLQRRPTAE</sequence>
<dbReference type="SUPFAM" id="SSF48452">
    <property type="entry name" value="TPR-like"/>
    <property type="match status" value="2"/>
</dbReference>
<dbReference type="SUPFAM" id="SSF52540">
    <property type="entry name" value="P-loop containing nucleoside triphosphate hydrolases"/>
    <property type="match status" value="1"/>
</dbReference>
<feature type="domain" description="NB-ARC" evidence="3">
    <location>
        <begin position="147"/>
        <end position="309"/>
    </location>
</feature>
<keyword evidence="1" id="KW-0802">TPR repeat</keyword>
<dbReference type="PANTHER" id="PTHR47691">
    <property type="entry name" value="REGULATOR-RELATED"/>
    <property type="match status" value="1"/>
</dbReference>
<evidence type="ECO:0000259" key="3">
    <source>
        <dbReference type="Pfam" id="PF00931"/>
    </source>
</evidence>
<reference evidence="4" key="1">
    <citation type="submission" date="2022-12" db="EMBL/GenBank/DDBJ databases">
        <title>New Phytohabitans aurantiacus sp. RD004123 nov., an actinomycete isolated from soil.</title>
        <authorList>
            <person name="Triningsih D.W."/>
            <person name="Harunari E."/>
            <person name="Igarashi Y."/>
        </authorList>
    </citation>
    <scope>NUCLEOTIDE SEQUENCE</scope>
    <source>
        <strain evidence="4">RD004123</strain>
    </source>
</reference>
<dbReference type="Pfam" id="PF13374">
    <property type="entry name" value="TPR_10"/>
    <property type="match status" value="1"/>
</dbReference>
<feature type="region of interest" description="Disordered" evidence="2">
    <location>
        <begin position="107"/>
        <end position="126"/>
    </location>
</feature>
<keyword evidence="5" id="KW-1185">Reference proteome</keyword>
<gene>
    <name evidence="4" type="ORF">Pa4123_65640</name>
</gene>
<dbReference type="Proteomes" id="UP001144280">
    <property type="component" value="Unassembled WGS sequence"/>
</dbReference>
<evidence type="ECO:0000256" key="2">
    <source>
        <dbReference type="SAM" id="MobiDB-lite"/>
    </source>
</evidence>
<name>A0ABQ5R4L1_9ACTN</name>
<protein>
    <submittedName>
        <fullName evidence="4">SARP family transcriptional regulator</fullName>
    </submittedName>
</protein>
<evidence type="ECO:0000313" key="5">
    <source>
        <dbReference type="Proteomes" id="UP001144280"/>
    </source>
</evidence>
<evidence type="ECO:0000256" key="1">
    <source>
        <dbReference type="PROSITE-ProRule" id="PRU00339"/>
    </source>
</evidence>